<sequence length="216" mass="23798">MYVSRFNSVRDSILALTRTFSVTCDQHMTPIPCEKTRLPLVHANKISNPIHKRRCSSSHGYLVILGETPVVILLNPLTGAKLQLPLLSTFPNVLSFSYSVVPHEDETGKQVRGAVGIKNTCKSHFQTTAPKSCYMRPPGGILAPGESIIATGNSTSLELLYFAQQFVRGRQARRNHYVRCADAELVKTRLRQWAQVVACTVRQSSSTSNTGNQSVG</sequence>
<dbReference type="SUPFAM" id="SSF49354">
    <property type="entry name" value="PapD-like"/>
    <property type="match status" value="1"/>
</dbReference>
<organism evidence="2 3">
    <name type="scientific">Morella rubra</name>
    <name type="common">Chinese bayberry</name>
    <dbReference type="NCBI Taxonomy" id="262757"/>
    <lineage>
        <taxon>Eukaryota</taxon>
        <taxon>Viridiplantae</taxon>
        <taxon>Streptophyta</taxon>
        <taxon>Embryophyta</taxon>
        <taxon>Tracheophyta</taxon>
        <taxon>Spermatophyta</taxon>
        <taxon>Magnoliopsida</taxon>
        <taxon>eudicotyledons</taxon>
        <taxon>Gunneridae</taxon>
        <taxon>Pentapetalae</taxon>
        <taxon>rosids</taxon>
        <taxon>fabids</taxon>
        <taxon>Fagales</taxon>
        <taxon>Myricaceae</taxon>
        <taxon>Morella</taxon>
    </lineage>
</organism>
<comment type="caution">
    <text evidence="2">The sequence shown here is derived from an EMBL/GenBank/DDBJ whole genome shotgun (WGS) entry which is preliminary data.</text>
</comment>
<name>A0A6A1V6T6_9ROSI</name>
<dbReference type="AlphaFoldDB" id="A0A6A1V6T6"/>
<reference evidence="2 3" key="1">
    <citation type="journal article" date="2019" name="Plant Biotechnol. J.">
        <title>The red bayberry genome and genetic basis of sex determination.</title>
        <authorList>
            <person name="Jia H.M."/>
            <person name="Jia H.J."/>
            <person name="Cai Q.L."/>
            <person name="Wang Y."/>
            <person name="Zhao H.B."/>
            <person name="Yang W.F."/>
            <person name="Wang G.Y."/>
            <person name="Li Y.H."/>
            <person name="Zhan D.L."/>
            <person name="Shen Y.T."/>
            <person name="Niu Q.F."/>
            <person name="Chang L."/>
            <person name="Qiu J."/>
            <person name="Zhao L."/>
            <person name="Xie H.B."/>
            <person name="Fu W.Y."/>
            <person name="Jin J."/>
            <person name="Li X.W."/>
            <person name="Jiao Y."/>
            <person name="Zhou C.C."/>
            <person name="Tu T."/>
            <person name="Chai C.Y."/>
            <person name="Gao J.L."/>
            <person name="Fan L.J."/>
            <person name="van de Weg E."/>
            <person name="Wang J.Y."/>
            <person name="Gao Z.S."/>
        </authorList>
    </citation>
    <scope>NUCLEOTIDE SEQUENCE [LARGE SCALE GENOMIC DNA]</scope>
    <source>
        <tissue evidence="2">Leaves</tissue>
    </source>
</reference>
<keyword evidence="3" id="KW-1185">Reference proteome</keyword>
<feature type="domain" description="KIB1-4 beta-propeller" evidence="1">
    <location>
        <begin position="49"/>
        <end position="121"/>
    </location>
</feature>
<accession>A0A6A1V6T6</accession>
<evidence type="ECO:0000313" key="3">
    <source>
        <dbReference type="Proteomes" id="UP000516437"/>
    </source>
</evidence>
<dbReference type="Proteomes" id="UP000516437">
    <property type="component" value="Chromosome 7"/>
</dbReference>
<dbReference type="InterPro" id="IPR005174">
    <property type="entry name" value="KIB1-4_b-propeller"/>
</dbReference>
<dbReference type="OrthoDB" id="600964at2759"/>
<dbReference type="Pfam" id="PF03478">
    <property type="entry name" value="Beta-prop_KIB1-4"/>
    <property type="match status" value="1"/>
</dbReference>
<evidence type="ECO:0000259" key="1">
    <source>
        <dbReference type="Pfam" id="PF03478"/>
    </source>
</evidence>
<dbReference type="InterPro" id="IPR008962">
    <property type="entry name" value="PapD-like_sf"/>
</dbReference>
<protein>
    <submittedName>
        <fullName evidence="2">Vesicle-associated protein 4-1</fullName>
    </submittedName>
</protein>
<proteinExistence type="predicted"/>
<evidence type="ECO:0000313" key="2">
    <source>
        <dbReference type="EMBL" id="KAB1208534.1"/>
    </source>
</evidence>
<gene>
    <name evidence="2" type="ORF">CJ030_MR7G007477</name>
</gene>
<dbReference type="EMBL" id="RXIC02000025">
    <property type="protein sequence ID" value="KAB1208534.1"/>
    <property type="molecule type" value="Genomic_DNA"/>
</dbReference>